<proteinExistence type="predicted"/>
<organism evidence="1 2">
    <name type="scientific">Cryobacterium tagatosivorans</name>
    <dbReference type="NCBI Taxonomy" id="1259199"/>
    <lineage>
        <taxon>Bacteria</taxon>
        <taxon>Bacillati</taxon>
        <taxon>Actinomycetota</taxon>
        <taxon>Actinomycetes</taxon>
        <taxon>Micrococcales</taxon>
        <taxon>Microbacteriaceae</taxon>
        <taxon>Cryobacterium</taxon>
    </lineage>
</organism>
<protein>
    <submittedName>
        <fullName evidence="1">Uncharacterized protein</fullName>
    </submittedName>
</protein>
<dbReference type="Proteomes" id="UP000297866">
    <property type="component" value="Unassembled WGS sequence"/>
</dbReference>
<dbReference type="RefSeq" id="WP_134488482.1">
    <property type="nucleotide sequence ID" value="NZ_SOEZ01000023.1"/>
</dbReference>
<dbReference type="OrthoDB" id="3827359at2"/>
<gene>
    <name evidence="1" type="ORF">E3O23_04235</name>
</gene>
<dbReference type="EMBL" id="SOEZ01000023">
    <property type="protein sequence ID" value="TFB53907.1"/>
    <property type="molecule type" value="Genomic_DNA"/>
</dbReference>
<accession>A0A4R8UJ55</accession>
<evidence type="ECO:0000313" key="2">
    <source>
        <dbReference type="Proteomes" id="UP000297866"/>
    </source>
</evidence>
<sequence length="225" mass="24720">MRWDNLFDDLEGQLEHELQAEEIDLRAEEERLRLGRLSLRSRLVSLARPSEGGAGILKVVLMDGETIIIRPTTFGRDWLAADLLSADHLSAHLLSADLLSADLGIPDRPAADRHAAAAQCVLPLASIAGVILQHDQVAPSLTAESESAARVVDRVGLPFVLRDLCRRRKSLLLRTPSGRLSGTIDRVGRDHVDLAVHEAGTLRRATEVRHYRIVPLAQIQLVQLG</sequence>
<comment type="caution">
    <text evidence="1">The sequence shown here is derived from an EMBL/GenBank/DDBJ whole genome shotgun (WGS) entry which is preliminary data.</text>
</comment>
<name>A0A4R8UJ55_9MICO</name>
<reference evidence="1 2" key="1">
    <citation type="submission" date="2019-03" db="EMBL/GenBank/DDBJ databases">
        <title>Genomics of glacier-inhabiting Cryobacterium strains.</title>
        <authorList>
            <person name="Liu Q."/>
            <person name="Xin Y.-H."/>
        </authorList>
    </citation>
    <scope>NUCLEOTIDE SEQUENCE [LARGE SCALE GENOMIC DNA]</scope>
    <source>
        <strain evidence="1 2">Sr47</strain>
    </source>
</reference>
<dbReference type="AlphaFoldDB" id="A0A4R8UJ55"/>
<evidence type="ECO:0000313" key="1">
    <source>
        <dbReference type="EMBL" id="TFB53907.1"/>
    </source>
</evidence>
<keyword evidence="2" id="KW-1185">Reference proteome</keyword>